<evidence type="ECO:0000313" key="3">
    <source>
        <dbReference type="EMBL" id="KAF5200024.1"/>
    </source>
</evidence>
<feature type="domain" description="DUF7787" evidence="2">
    <location>
        <begin position="6"/>
        <end position="60"/>
    </location>
</feature>
<sequence>MKGNGKALALEDYIEFLENPHGHDLTNSHLNQIISMHGFKKMHHSQKVELVDALNTMDLLYPNRSTLKQNISSSDAANLLSTEEVIKDLDLLDWKECTLRSIETINSSGWVEMTTRFSSTPTPTRHNHRDVRGQYSDKDNGGGGGVNKTGQRSGKRKKRSLTALSFAAPATVVPPPAGSAS</sequence>
<accession>A0A7J6WRM1</accession>
<feature type="region of interest" description="Disordered" evidence="1">
    <location>
        <begin position="115"/>
        <end position="181"/>
    </location>
</feature>
<feature type="compositionally biased region" description="Basic and acidic residues" evidence="1">
    <location>
        <begin position="130"/>
        <end position="140"/>
    </location>
</feature>
<dbReference type="EMBL" id="JABWDY010011190">
    <property type="protein sequence ID" value="KAF5200024.1"/>
    <property type="molecule type" value="Genomic_DNA"/>
</dbReference>
<feature type="compositionally biased region" description="Pro residues" evidence="1">
    <location>
        <begin position="172"/>
        <end position="181"/>
    </location>
</feature>
<dbReference type="InterPro" id="IPR056689">
    <property type="entry name" value="DUF7787"/>
</dbReference>
<gene>
    <name evidence="3" type="ORF">FRX31_010389</name>
</gene>
<organism evidence="3 4">
    <name type="scientific">Thalictrum thalictroides</name>
    <name type="common">Rue-anemone</name>
    <name type="synonym">Anemone thalictroides</name>
    <dbReference type="NCBI Taxonomy" id="46969"/>
    <lineage>
        <taxon>Eukaryota</taxon>
        <taxon>Viridiplantae</taxon>
        <taxon>Streptophyta</taxon>
        <taxon>Embryophyta</taxon>
        <taxon>Tracheophyta</taxon>
        <taxon>Spermatophyta</taxon>
        <taxon>Magnoliopsida</taxon>
        <taxon>Ranunculales</taxon>
        <taxon>Ranunculaceae</taxon>
        <taxon>Thalictroideae</taxon>
        <taxon>Thalictrum</taxon>
    </lineage>
</organism>
<dbReference type="PANTHER" id="PTHR35096">
    <property type="entry name" value="BNAA08G28570D PROTEIN"/>
    <property type="match status" value="1"/>
</dbReference>
<dbReference type="PANTHER" id="PTHR35096:SF8">
    <property type="entry name" value="OS03G0308600 PROTEIN"/>
    <property type="match status" value="1"/>
</dbReference>
<protein>
    <recommendedName>
        <fullName evidence="2">DUF7787 domain-containing protein</fullName>
    </recommendedName>
</protein>
<evidence type="ECO:0000313" key="4">
    <source>
        <dbReference type="Proteomes" id="UP000554482"/>
    </source>
</evidence>
<reference evidence="3 4" key="1">
    <citation type="submission" date="2020-06" db="EMBL/GenBank/DDBJ databases">
        <title>Transcriptomic and genomic resources for Thalictrum thalictroides and T. hernandezii: Facilitating candidate gene discovery in an emerging model plant lineage.</title>
        <authorList>
            <person name="Arias T."/>
            <person name="Riano-Pachon D.M."/>
            <person name="Di Stilio V.S."/>
        </authorList>
    </citation>
    <scope>NUCLEOTIDE SEQUENCE [LARGE SCALE GENOMIC DNA]</scope>
    <source>
        <strain evidence="4">cv. WT478/WT964</strain>
        <tissue evidence="3">Leaves</tissue>
    </source>
</reference>
<dbReference type="Pfam" id="PF25042">
    <property type="entry name" value="DUF7787"/>
    <property type="match status" value="1"/>
</dbReference>
<dbReference type="Proteomes" id="UP000554482">
    <property type="component" value="Unassembled WGS sequence"/>
</dbReference>
<keyword evidence="4" id="KW-1185">Reference proteome</keyword>
<evidence type="ECO:0000259" key="2">
    <source>
        <dbReference type="Pfam" id="PF25042"/>
    </source>
</evidence>
<evidence type="ECO:0000256" key="1">
    <source>
        <dbReference type="SAM" id="MobiDB-lite"/>
    </source>
</evidence>
<proteinExistence type="predicted"/>
<name>A0A7J6WRM1_THATH</name>
<comment type="caution">
    <text evidence="3">The sequence shown here is derived from an EMBL/GenBank/DDBJ whole genome shotgun (WGS) entry which is preliminary data.</text>
</comment>
<dbReference type="OrthoDB" id="692230at2759"/>
<feature type="compositionally biased region" description="Low complexity" evidence="1">
    <location>
        <begin position="115"/>
        <end position="124"/>
    </location>
</feature>
<dbReference type="AlphaFoldDB" id="A0A7J6WRM1"/>